<dbReference type="eggNOG" id="KOG1716">
    <property type="taxonomic scope" value="Eukaryota"/>
</dbReference>
<evidence type="ECO:0000256" key="2">
    <source>
        <dbReference type="ARBA" id="ARBA00013064"/>
    </source>
</evidence>
<dbReference type="KEGG" id="tet:TTHERM_00378510"/>
<keyword evidence="3" id="KW-0378">Hydrolase</keyword>
<evidence type="ECO:0000313" key="7">
    <source>
        <dbReference type="EMBL" id="EAR95187.1"/>
    </source>
</evidence>
<sequence length="171" mass="19888">MSKIYESLYLGNYEVSQNPVFFEKNQIQNILIVASDLKISFKKKNYFQINVIDNEDELIIKHWPSCVQFIQESQGNTLVHCLAGMSRSASTVMAYAMFKENLTSEKSMKKISKLHIDSNPNTGFLKQLEFWDEILFAYRQQVAFGQKENFGLLQMITNKFLDNLQNQPKNL</sequence>
<feature type="domain" description="Tyrosine-protein phosphatase" evidence="5">
    <location>
        <begin position="1"/>
        <end position="137"/>
    </location>
</feature>
<dbReference type="Proteomes" id="UP000009168">
    <property type="component" value="Unassembled WGS sequence"/>
</dbReference>
<dbReference type="GO" id="GO:0005737">
    <property type="term" value="C:cytoplasm"/>
    <property type="evidence" value="ECO:0007669"/>
    <property type="project" value="TreeGrafter"/>
</dbReference>
<dbReference type="PROSITE" id="PS50054">
    <property type="entry name" value="TYR_PHOSPHATASE_DUAL"/>
    <property type="match status" value="1"/>
</dbReference>
<dbReference type="OrthoDB" id="10252009at2759"/>
<evidence type="ECO:0000259" key="6">
    <source>
        <dbReference type="PROSITE" id="PS50056"/>
    </source>
</evidence>
<reference evidence="8" key="1">
    <citation type="journal article" date="2006" name="PLoS Biol.">
        <title>Macronuclear genome sequence of the ciliate Tetrahymena thermophila, a model eukaryote.</title>
        <authorList>
            <person name="Eisen J.A."/>
            <person name="Coyne R.S."/>
            <person name="Wu M."/>
            <person name="Wu D."/>
            <person name="Thiagarajan M."/>
            <person name="Wortman J.R."/>
            <person name="Badger J.H."/>
            <person name="Ren Q."/>
            <person name="Amedeo P."/>
            <person name="Jones K.M."/>
            <person name="Tallon L.J."/>
            <person name="Delcher A.L."/>
            <person name="Salzberg S.L."/>
            <person name="Silva J.C."/>
            <person name="Haas B.J."/>
            <person name="Majoros W.H."/>
            <person name="Farzad M."/>
            <person name="Carlton J.M."/>
            <person name="Smith R.K. Jr."/>
            <person name="Garg J."/>
            <person name="Pearlman R.E."/>
            <person name="Karrer K.M."/>
            <person name="Sun L."/>
            <person name="Manning G."/>
            <person name="Elde N.C."/>
            <person name="Turkewitz A.P."/>
            <person name="Asai D.J."/>
            <person name="Wilkes D.E."/>
            <person name="Wang Y."/>
            <person name="Cai H."/>
            <person name="Collins K."/>
            <person name="Stewart B.A."/>
            <person name="Lee S.R."/>
            <person name="Wilamowska K."/>
            <person name="Weinberg Z."/>
            <person name="Ruzzo W.L."/>
            <person name="Wloga D."/>
            <person name="Gaertig J."/>
            <person name="Frankel J."/>
            <person name="Tsao C.-C."/>
            <person name="Gorovsky M.A."/>
            <person name="Keeling P.J."/>
            <person name="Waller R.F."/>
            <person name="Patron N.J."/>
            <person name="Cherry J.M."/>
            <person name="Stover N.A."/>
            <person name="Krieger C.J."/>
            <person name="del Toro C."/>
            <person name="Ryder H.F."/>
            <person name="Williamson S.C."/>
            <person name="Barbeau R.A."/>
            <person name="Hamilton E.P."/>
            <person name="Orias E."/>
        </authorList>
    </citation>
    <scope>NUCLEOTIDE SEQUENCE [LARGE SCALE GENOMIC DNA]</scope>
    <source>
        <strain evidence="8">SB210</strain>
    </source>
</reference>
<dbReference type="CDD" id="cd14498">
    <property type="entry name" value="DSP"/>
    <property type="match status" value="1"/>
</dbReference>
<dbReference type="InterPro" id="IPR000340">
    <property type="entry name" value="Dual-sp_phosphatase_cat-dom"/>
</dbReference>
<dbReference type="AlphaFoldDB" id="Q23FG6"/>
<dbReference type="InterPro" id="IPR016130">
    <property type="entry name" value="Tyr_Pase_AS"/>
</dbReference>
<dbReference type="Pfam" id="PF00782">
    <property type="entry name" value="DSPc"/>
    <property type="match status" value="1"/>
</dbReference>
<dbReference type="InterPro" id="IPR020422">
    <property type="entry name" value="TYR_PHOSPHATASE_DUAL_dom"/>
</dbReference>
<dbReference type="InParanoid" id="Q23FG6"/>
<dbReference type="SMART" id="SM00195">
    <property type="entry name" value="DSPc"/>
    <property type="match status" value="1"/>
</dbReference>
<dbReference type="EMBL" id="GG662706">
    <property type="protein sequence ID" value="EAR95187.1"/>
    <property type="molecule type" value="Genomic_DNA"/>
</dbReference>
<dbReference type="OMA" id="SHPSHEC"/>
<dbReference type="GeneID" id="7830286"/>
<dbReference type="STRING" id="312017.Q23FG6"/>
<name>Q23FG6_TETTS</name>
<dbReference type="GO" id="GO:0043409">
    <property type="term" value="P:negative regulation of MAPK cascade"/>
    <property type="evidence" value="ECO:0007669"/>
    <property type="project" value="TreeGrafter"/>
</dbReference>
<feature type="domain" description="Tyrosine specific protein phosphatases" evidence="6">
    <location>
        <begin position="64"/>
        <end position="111"/>
    </location>
</feature>
<dbReference type="HOGENOM" id="CLU_1345465_0_0_1"/>
<organism evidence="7 8">
    <name type="scientific">Tetrahymena thermophila (strain SB210)</name>
    <dbReference type="NCBI Taxonomy" id="312017"/>
    <lineage>
        <taxon>Eukaryota</taxon>
        <taxon>Sar</taxon>
        <taxon>Alveolata</taxon>
        <taxon>Ciliophora</taxon>
        <taxon>Intramacronucleata</taxon>
        <taxon>Oligohymenophorea</taxon>
        <taxon>Hymenostomatida</taxon>
        <taxon>Tetrahymenina</taxon>
        <taxon>Tetrahymenidae</taxon>
        <taxon>Tetrahymena</taxon>
    </lineage>
</organism>
<accession>Q23FG6</accession>
<proteinExistence type="inferred from homology"/>
<dbReference type="Gene3D" id="3.90.190.10">
    <property type="entry name" value="Protein tyrosine phosphatase superfamily"/>
    <property type="match status" value="1"/>
</dbReference>
<dbReference type="InterPro" id="IPR000387">
    <property type="entry name" value="Tyr_Pase_dom"/>
</dbReference>
<keyword evidence="8" id="KW-1185">Reference proteome</keyword>
<dbReference type="InterPro" id="IPR029021">
    <property type="entry name" value="Prot-tyrosine_phosphatase-like"/>
</dbReference>
<evidence type="ECO:0000256" key="3">
    <source>
        <dbReference type="ARBA" id="ARBA00022801"/>
    </source>
</evidence>
<dbReference type="PROSITE" id="PS00383">
    <property type="entry name" value="TYR_PHOSPHATASE_1"/>
    <property type="match status" value="1"/>
</dbReference>
<keyword evidence="4" id="KW-0904">Protein phosphatase</keyword>
<dbReference type="EC" id="3.1.3.48" evidence="2"/>
<evidence type="ECO:0000259" key="5">
    <source>
        <dbReference type="PROSITE" id="PS50054"/>
    </source>
</evidence>
<evidence type="ECO:0000256" key="1">
    <source>
        <dbReference type="ARBA" id="ARBA00008601"/>
    </source>
</evidence>
<dbReference type="GO" id="GO:0004725">
    <property type="term" value="F:protein tyrosine phosphatase activity"/>
    <property type="evidence" value="ECO:0007669"/>
    <property type="project" value="UniProtKB-EC"/>
</dbReference>
<evidence type="ECO:0000313" key="8">
    <source>
        <dbReference type="Proteomes" id="UP000009168"/>
    </source>
</evidence>
<dbReference type="SUPFAM" id="SSF52799">
    <property type="entry name" value="(Phosphotyrosine protein) phosphatases II"/>
    <property type="match status" value="1"/>
</dbReference>
<gene>
    <name evidence="7" type="ORF">TTHERM_00378510</name>
</gene>
<dbReference type="PANTHER" id="PTHR10159:SF519">
    <property type="entry name" value="DUAL SPECIFICITY PROTEIN PHOSPHATASE MPK3"/>
    <property type="match status" value="1"/>
</dbReference>
<dbReference type="PANTHER" id="PTHR10159">
    <property type="entry name" value="DUAL SPECIFICITY PROTEIN PHOSPHATASE"/>
    <property type="match status" value="1"/>
</dbReference>
<dbReference type="RefSeq" id="XP_001015432.1">
    <property type="nucleotide sequence ID" value="XM_001015432.1"/>
</dbReference>
<comment type="similarity">
    <text evidence="1">Belongs to the protein-tyrosine phosphatase family. Non-receptor class dual specificity subfamily.</text>
</comment>
<evidence type="ECO:0000256" key="4">
    <source>
        <dbReference type="ARBA" id="ARBA00022912"/>
    </source>
</evidence>
<dbReference type="PROSITE" id="PS50056">
    <property type="entry name" value="TYR_PHOSPHATASE_2"/>
    <property type="match status" value="1"/>
</dbReference>
<protein>
    <recommendedName>
        <fullName evidence="2">protein-tyrosine-phosphatase</fullName>
        <ecNumber evidence="2">3.1.3.48</ecNumber>
    </recommendedName>
</protein>